<reference evidence="1" key="2">
    <citation type="submission" date="2015-06" db="UniProtKB">
        <authorList>
            <consortium name="EnsemblPlants"/>
        </authorList>
    </citation>
    <scope>IDENTIFICATION</scope>
    <source>
        <strain evidence="1">DM1-3 516 R44</strain>
    </source>
</reference>
<dbReference type="EnsemblPlants" id="PGSC0003DMT400051643">
    <property type="protein sequence ID" value="PGSC0003DMT400051643"/>
    <property type="gene ID" value="PGSC0003DMG402020055"/>
</dbReference>
<evidence type="ECO:0000313" key="2">
    <source>
        <dbReference type="Proteomes" id="UP000011115"/>
    </source>
</evidence>
<reference evidence="2" key="1">
    <citation type="journal article" date="2011" name="Nature">
        <title>Genome sequence and analysis of the tuber crop potato.</title>
        <authorList>
            <consortium name="The Potato Genome Sequencing Consortium"/>
        </authorList>
    </citation>
    <scope>NUCLEOTIDE SEQUENCE [LARGE SCALE GENOMIC DNA]</scope>
    <source>
        <strain evidence="2">cv. DM1-3 516 R44</strain>
    </source>
</reference>
<proteinExistence type="predicted"/>
<accession>M1BRZ0</accession>
<dbReference type="Proteomes" id="UP000011115">
    <property type="component" value="Unassembled WGS sequence"/>
</dbReference>
<organism evidence="1 2">
    <name type="scientific">Solanum tuberosum</name>
    <name type="common">Potato</name>
    <dbReference type="NCBI Taxonomy" id="4113"/>
    <lineage>
        <taxon>Eukaryota</taxon>
        <taxon>Viridiplantae</taxon>
        <taxon>Streptophyta</taxon>
        <taxon>Embryophyta</taxon>
        <taxon>Tracheophyta</taxon>
        <taxon>Spermatophyta</taxon>
        <taxon>Magnoliopsida</taxon>
        <taxon>eudicotyledons</taxon>
        <taxon>Gunneridae</taxon>
        <taxon>Pentapetalae</taxon>
        <taxon>asterids</taxon>
        <taxon>lamiids</taxon>
        <taxon>Solanales</taxon>
        <taxon>Solanaceae</taxon>
        <taxon>Solanoideae</taxon>
        <taxon>Solaneae</taxon>
        <taxon>Solanum</taxon>
    </lineage>
</organism>
<dbReference type="Gramene" id="PGSC0003DMT400051643">
    <property type="protein sequence ID" value="PGSC0003DMT400051643"/>
    <property type="gene ID" value="PGSC0003DMG402020055"/>
</dbReference>
<dbReference type="PaxDb" id="4113-PGSC0003DMT400051643"/>
<sequence length="120" mass="13729">MENVFSIWLKGTITGRSFLLGISCLSLQESSNQYQHKNKIKRSKIKRTSLNVVAVKAKIKTITFLTPRTFLALFFRSFICFLDFSTFVSNPFCKCCSIARHIILATKQKLQPNSIIKPTH</sequence>
<protein>
    <submittedName>
        <fullName evidence="1">40S ribosomal protein S24</fullName>
    </submittedName>
</protein>
<name>M1BRZ0_SOLTU</name>
<dbReference type="AlphaFoldDB" id="M1BRZ0"/>
<dbReference type="HOGENOM" id="CLU_2053851_0_0_1"/>
<dbReference type="InParanoid" id="M1BRZ0"/>
<evidence type="ECO:0000313" key="1">
    <source>
        <dbReference type="EnsemblPlants" id="PGSC0003DMT400051643"/>
    </source>
</evidence>
<keyword evidence="2" id="KW-1185">Reference proteome</keyword>